<sequence>MPKTRIDHEAESRQVTTADGFWDAYQRSTLPLEAIAICGTGIIISAGIITAISTFF</sequence>
<evidence type="ECO:0000313" key="3">
    <source>
        <dbReference type="Proteomes" id="UP000545286"/>
    </source>
</evidence>
<organism evidence="2 3">
    <name type="scientific">Pseudoclavibacter helvolus</name>
    <dbReference type="NCBI Taxonomy" id="255205"/>
    <lineage>
        <taxon>Bacteria</taxon>
        <taxon>Bacillati</taxon>
        <taxon>Actinomycetota</taxon>
        <taxon>Actinomycetes</taxon>
        <taxon>Micrococcales</taxon>
        <taxon>Microbacteriaceae</taxon>
        <taxon>Pseudoclavibacter</taxon>
    </lineage>
</organism>
<evidence type="ECO:0000256" key="1">
    <source>
        <dbReference type="SAM" id="Phobius"/>
    </source>
</evidence>
<evidence type="ECO:0000313" key="2">
    <source>
        <dbReference type="EMBL" id="MBB2957501.1"/>
    </source>
</evidence>
<dbReference type="Proteomes" id="UP000545286">
    <property type="component" value="Unassembled WGS sequence"/>
</dbReference>
<feature type="transmembrane region" description="Helical" evidence="1">
    <location>
        <begin position="34"/>
        <end position="55"/>
    </location>
</feature>
<keyword evidence="3" id="KW-1185">Reference proteome</keyword>
<dbReference type="AlphaFoldDB" id="A0A7W4UN31"/>
<dbReference type="RefSeq" id="WP_156475731.1">
    <property type="nucleotide sequence ID" value="NZ_CZJS01000106.1"/>
</dbReference>
<name>A0A7W4UN31_9MICO</name>
<dbReference type="EMBL" id="JACHWJ010000002">
    <property type="protein sequence ID" value="MBB2957501.1"/>
    <property type="molecule type" value="Genomic_DNA"/>
</dbReference>
<proteinExistence type="predicted"/>
<keyword evidence="1" id="KW-1133">Transmembrane helix</keyword>
<accession>A0A7W4UN31</accession>
<protein>
    <submittedName>
        <fullName evidence="2">Uncharacterized protein</fullName>
    </submittedName>
</protein>
<keyword evidence="1" id="KW-0472">Membrane</keyword>
<reference evidence="2 3" key="1">
    <citation type="submission" date="2020-08" db="EMBL/GenBank/DDBJ databases">
        <title>Sequencing the genomes of 1000 actinobacteria strains.</title>
        <authorList>
            <person name="Klenk H.-P."/>
        </authorList>
    </citation>
    <scope>NUCLEOTIDE SEQUENCE [LARGE SCALE GENOMIC DNA]</scope>
    <source>
        <strain evidence="2 3">DSM 20419</strain>
    </source>
</reference>
<comment type="caution">
    <text evidence="2">The sequence shown here is derived from an EMBL/GenBank/DDBJ whole genome shotgun (WGS) entry which is preliminary data.</text>
</comment>
<gene>
    <name evidence="2" type="ORF">FHX72_001638</name>
</gene>
<keyword evidence="1" id="KW-0812">Transmembrane</keyword>